<dbReference type="Pfam" id="PF00067">
    <property type="entry name" value="p450"/>
    <property type="match status" value="1"/>
</dbReference>
<dbReference type="GO" id="GO:0005506">
    <property type="term" value="F:iron ion binding"/>
    <property type="evidence" value="ECO:0007669"/>
    <property type="project" value="InterPro"/>
</dbReference>
<dbReference type="GO" id="GO:0016705">
    <property type="term" value="F:oxidoreductase activity, acting on paired donors, with incorporation or reduction of molecular oxygen"/>
    <property type="evidence" value="ECO:0007669"/>
    <property type="project" value="InterPro"/>
</dbReference>
<accession>A0A0D4L589</accession>
<dbReference type="InterPro" id="IPR036396">
    <property type="entry name" value="Cyt_P450_sf"/>
</dbReference>
<dbReference type="GO" id="GO:0016125">
    <property type="term" value="P:sterol metabolic process"/>
    <property type="evidence" value="ECO:0007669"/>
    <property type="project" value="TreeGrafter"/>
</dbReference>
<keyword evidence="4 5" id="KW-0456">Lyase</keyword>
<protein>
    <submittedName>
        <fullName evidence="5">CYP74Q1</fullName>
        <ecNumber evidence="5">4.2.1.121</ecNumber>
    </submittedName>
</protein>
<dbReference type="SUPFAM" id="SSF48264">
    <property type="entry name" value="Cytochrome P450"/>
    <property type="match status" value="1"/>
</dbReference>
<dbReference type="Gene3D" id="1.10.630.10">
    <property type="entry name" value="Cytochrome P450"/>
    <property type="match status" value="1"/>
</dbReference>
<dbReference type="GO" id="GO:0004497">
    <property type="term" value="F:monooxygenase activity"/>
    <property type="evidence" value="ECO:0007669"/>
    <property type="project" value="InterPro"/>
</dbReference>
<dbReference type="PANTHER" id="PTHR24286:SF302">
    <property type="entry name" value="ALLENE OXIDE SYNTHASE 2"/>
    <property type="match status" value="1"/>
</dbReference>
<dbReference type="GO" id="GO:0044550">
    <property type="term" value="P:secondary metabolite biosynthetic process"/>
    <property type="evidence" value="ECO:0007669"/>
    <property type="project" value="UniProtKB-ARBA"/>
</dbReference>
<keyword evidence="1" id="KW-0349">Heme</keyword>
<evidence type="ECO:0000256" key="2">
    <source>
        <dbReference type="ARBA" id="ARBA00022723"/>
    </source>
</evidence>
<organism evidence="5">
    <name type="scientific">Ranunculus acris</name>
    <name type="common">Meadow buttercup</name>
    <dbReference type="NCBI Taxonomy" id="3447"/>
    <lineage>
        <taxon>Eukaryota</taxon>
        <taxon>Viridiplantae</taxon>
        <taxon>Streptophyta</taxon>
        <taxon>Embryophyta</taxon>
        <taxon>Tracheophyta</taxon>
        <taxon>Spermatophyta</taxon>
        <taxon>Magnoliopsida</taxon>
        <taxon>Ranunculales</taxon>
        <taxon>Ranunculaceae</taxon>
        <taxon>Ranunculoideae</taxon>
        <taxon>Ranunculeae</taxon>
        <taxon>Ranunculus</taxon>
    </lineage>
</organism>
<dbReference type="GO" id="GO:0102895">
    <property type="term" value="F:colneleate synthase activity"/>
    <property type="evidence" value="ECO:0007669"/>
    <property type="project" value="UniProtKB-EC"/>
</dbReference>
<evidence type="ECO:0000256" key="3">
    <source>
        <dbReference type="ARBA" id="ARBA00023004"/>
    </source>
</evidence>
<proteinExistence type="evidence at transcript level"/>
<dbReference type="EC" id="4.2.1.121" evidence="5"/>
<dbReference type="AlphaFoldDB" id="A0A0D4L589"/>
<keyword evidence="3" id="KW-0408">Iron</keyword>
<sequence length="483" mass="54732">MRGITTFFNSTMEPATQLPLREIPGSYGIPFFGAIKDRRDYLYNYGGIDGFFKAKIAEHNSTVFRYNMFPGPFIASDSKCVVLLDAKSFPVLYETDKVDKERGLLGTFMPDLDFYGGYVPLAYQDTSNPFHNQFKAFFLNILGSRHHKFVPLFKTGISELFDSLESEIAAKKSADFNTLNRNITFDYIFRLAFDTNPTDTKLGSDGPGIIANWFNYQVAPIAPSLGIKYLPHFIEDLIHTFRLPFALVKSDYKKLTEVIYDVGKTHLDEAEKLGMKRDEAVHNLIMCLFFNGSTGFRVFYPIMFKWIGLAGESLHKRIADEVRSVVAESGDGTIALAALEKMSLVKSVVWEAFRIQPPVTNQCGRAKKDLIVQSHTDSFEIKKGGLIYGYQLFATNDEKIFGSFQEFVPDRFVGEEAQEKLLPYVLWSGGRETDMPMPENKQCPGKNLVLTMTRLIVAEFFLRYDTYTIEEGSEVTITSLKKA</sequence>
<dbReference type="CDD" id="cd11071">
    <property type="entry name" value="CYP74"/>
    <property type="match status" value="1"/>
</dbReference>
<keyword evidence="2" id="KW-0479">Metal-binding</keyword>
<evidence type="ECO:0000256" key="1">
    <source>
        <dbReference type="ARBA" id="ARBA00022617"/>
    </source>
</evidence>
<reference evidence="5" key="1">
    <citation type="journal article" date="2014" name="Biochim. Biophys. Acta">
        <title>Detection and molecular cloning of CYP74Q1 gene: identification of Ranunculus acris leaf divinyl ether synthase.</title>
        <authorList>
            <person name="Gorina S.S."/>
            <person name="Toporkova Y.Y."/>
            <person name="Mukhtarova L.S."/>
            <person name="Chechetkin I.R."/>
            <person name="Khairutdinov B.I."/>
            <person name="Gogolev Y.V."/>
            <person name="Grechkin A.N."/>
        </authorList>
    </citation>
    <scope>NUCLEOTIDE SEQUENCE</scope>
</reference>
<evidence type="ECO:0000313" key="5">
    <source>
        <dbReference type="EMBL" id="AJU57209.1"/>
    </source>
</evidence>
<dbReference type="EMBL" id="KP123373">
    <property type="protein sequence ID" value="AJU57209.1"/>
    <property type="molecule type" value="mRNA"/>
</dbReference>
<dbReference type="GO" id="GO:0019752">
    <property type="term" value="P:carboxylic acid metabolic process"/>
    <property type="evidence" value="ECO:0007669"/>
    <property type="project" value="UniProtKB-ARBA"/>
</dbReference>
<dbReference type="GO" id="GO:0020037">
    <property type="term" value="F:heme binding"/>
    <property type="evidence" value="ECO:0007669"/>
    <property type="project" value="InterPro"/>
</dbReference>
<evidence type="ECO:0000256" key="4">
    <source>
        <dbReference type="ARBA" id="ARBA00023239"/>
    </source>
</evidence>
<dbReference type="BioCyc" id="MetaCyc:MONOMER-20530"/>
<dbReference type="FunFam" id="1.10.630.10:FF:000024">
    <property type="entry name" value="Allene oxide synthase, chloroplastic"/>
    <property type="match status" value="1"/>
</dbReference>
<dbReference type="InterPro" id="IPR001128">
    <property type="entry name" value="Cyt_P450"/>
</dbReference>
<dbReference type="PANTHER" id="PTHR24286">
    <property type="entry name" value="CYTOCHROME P450 26"/>
    <property type="match status" value="1"/>
</dbReference>
<name>A0A0D4L589_RANAC</name>